<keyword evidence="10" id="KW-1185">Reference proteome</keyword>
<proteinExistence type="inferred from homology"/>
<protein>
    <submittedName>
        <fullName evidence="11">Syntaxin-81</fullName>
    </submittedName>
</protein>
<evidence type="ECO:0000256" key="9">
    <source>
        <dbReference type="SAM" id="MobiDB-lite"/>
    </source>
</evidence>
<reference evidence="11" key="2">
    <citation type="submission" date="2025-08" db="UniProtKB">
        <authorList>
            <consortium name="RefSeq"/>
        </authorList>
    </citation>
    <scope>IDENTIFICATION</scope>
    <source>
        <tissue evidence="11">Leaf</tissue>
    </source>
</reference>
<evidence type="ECO:0000256" key="6">
    <source>
        <dbReference type="ARBA" id="ARBA00022989"/>
    </source>
</evidence>
<name>A0A6J0NVF7_RAPSA</name>
<dbReference type="Proteomes" id="UP000504610">
    <property type="component" value="Chromosome 5"/>
</dbReference>
<evidence type="ECO:0000256" key="4">
    <source>
        <dbReference type="ARBA" id="ARBA00022692"/>
    </source>
</evidence>
<keyword evidence="7" id="KW-0175">Coiled coil</keyword>
<keyword evidence="4" id="KW-0812">Transmembrane</keyword>
<evidence type="ECO:0000256" key="2">
    <source>
        <dbReference type="ARBA" id="ARBA00009063"/>
    </source>
</evidence>
<keyword evidence="8" id="KW-0472">Membrane</keyword>
<reference evidence="10" key="1">
    <citation type="journal article" date="2019" name="Database">
        <title>The radish genome database (RadishGD): an integrated information resource for radish genomics.</title>
        <authorList>
            <person name="Yu H.J."/>
            <person name="Baek S."/>
            <person name="Lee Y.J."/>
            <person name="Cho A."/>
            <person name="Mun J.H."/>
        </authorList>
    </citation>
    <scope>NUCLEOTIDE SEQUENCE [LARGE SCALE GENOMIC DNA]</scope>
    <source>
        <strain evidence="10">cv. WK10039</strain>
    </source>
</reference>
<dbReference type="RefSeq" id="XP_018488116.1">
    <property type="nucleotide sequence ID" value="XM_018632614.1"/>
</dbReference>
<dbReference type="KEGG" id="rsz:108858732"/>
<keyword evidence="3" id="KW-0813">Transport</keyword>
<keyword evidence="5" id="KW-0653">Protein transport</keyword>
<comment type="similarity">
    <text evidence="2">Belongs to the syntaxin family.</text>
</comment>
<evidence type="ECO:0000256" key="8">
    <source>
        <dbReference type="ARBA" id="ARBA00023136"/>
    </source>
</evidence>
<feature type="compositionally biased region" description="Basic and acidic residues" evidence="9">
    <location>
        <begin position="23"/>
        <end position="35"/>
    </location>
</feature>
<feature type="compositionally biased region" description="Polar residues" evidence="9">
    <location>
        <begin position="36"/>
        <end position="45"/>
    </location>
</feature>
<evidence type="ECO:0000256" key="5">
    <source>
        <dbReference type="ARBA" id="ARBA00022927"/>
    </source>
</evidence>
<accession>A0A6J0NVF7</accession>
<sequence>MELDQFMMKHRKEYVDLHQTTEQVKDSIEQQKTQEDNSILDTTLANPEPIEPDETQAQPCRVQKQQLLEQVLQKEPRNLLDGARQTETKMVEMSALNHLMATPVLQQAKQIEFLYDQDSSEVHAFV</sequence>
<evidence type="ECO:0000256" key="3">
    <source>
        <dbReference type="ARBA" id="ARBA00022448"/>
    </source>
</evidence>
<evidence type="ECO:0000313" key="11">
    <source>
        <dbReference type="RefSeq" id="XP_018488116.1"/>
    </source>
</evidence>
<dbReference type="GO" id="GO:0005783">
    <property type="term" value="C:endoplasmic reticulum"/>
    <property type="evidence" value="ECO:0007669"/>
    <property type="project" value="TreeGrafter"/>
</dbReference>
<dbReference type="PANTHER" id="PTHR15959">
    <property type="entry name" value="SYNTAXIN-18"/>
    <property type="match status" value="1"/>
</dbReference>
<organism evidence="10 11">
    <name type="scientific">Raphanus sativus</name>
    <name type="common">Radish</name>
    <name type="synonym">Raphanus raphanistrum var. sativus</name>
    <dbReference type="NCBI Taxonomy" id="3726"/>
    <lineage>
        <taxon>Eukaryota</taxon>
        <taxon>Viridiplantae</taxon>
        <taxon>Streptophyta</taxon>
        <taxon>Embryophyta</taxon>
        <taxon>Tracheophyta</taxon>
        <taxon>Spermatophyta</taxon>
        <taxon>Magnoliopsida</taxon>
        <taxon>eudicotyledons</taxon>
        <taxon>Gunneridae</taxon>
        <taxon>Pentapetalae</taxon>
        <taxon>rosids</taxon>
        <taxon>malvids</taxon>
        <taxon>Brassicales</taxon>
        <taxon>Brassicaceae</taxon>
        <taxon>Brassiceae</taxon>
        <taxon>Raphanus</taxon>
    </lineage>
</organism>
<gene>
    <name evidence="11" type="primary">LOC108858732</name>
</gene>
<dbReference type="AlphaFoldDB" id="A0A6J0NVF7"/>
<dbReference type="GO" id="GO:0006890">
    <property type="term" value="P:retrograde vesicle-mediated transport, Golgi to endoplasmic reticulum"/>
    <property type="evidence" value="ECO:0007669"/>
    <property type="project" value="TreeGrafter"/>
</dbReference>
<dbReference type="PANTHER" id="PTHR15959:SF0">
    <property type="entry name" value="SYNTAXIN-18"/>
    <property type="match status" value="1"/>
</dbReference>
<evidence type="ECO:0000256" key="1">
    <source>
        <dbReference type="ARBA" id="ARBA00004211"/>
    </source>
</evidence>
<feature type="region of interest" description="Disordered" evidence="9">
    <location>
        <begin position="23"/>
        <end position="58"/>
    </location>
</feature>
<dbReference type="OrthoDB" id="1917865at2759"/>
<dbReference type="GO" id="GO:0031201">
    <property type="term" value="C:SNARE complex"/>
    <property type="evidence" value="ECO:0007669"/>
    <property type="project" value="TreeGrafter"/>
</dbReference>
<keyword evidence="6" id="KW-1133">Transmembrane helix</keyword>
<evidence type="ECO:0000313" key="10">
    <source>
        <dbReference type="Proteomes" id="UP000504610"/>
    </source>
</evidence>
<dbReference type="GO" id="GO:0015031">
    <property type="term" value="P:protein transport"/>
    <property type="evidence" value="ECO:0007669"/>
    <property type="project" value="UniProtKB-KW"/>
</dbReference>
<dbReference type="GeneID" id="108858732"/>
<comment type="subcellular location">
    <subcellularLocation>
        <location evidence="1">Membrane</location>
        <topology evidence="1">Single-pass type IV membrane protein</topology>
    </subcellularLocation>
</comment>
<evidence type="ECO:0000256" key="7">
    <source>
        <dbReference type="ARBA" id="ARBA00023054"/>
    </source>
</evidence>